<sequence length="97" mass="10874">MPGFAADHPVYLDGSVPMDGLFNALLEVASEVWVLRDRFAVLEQLLRERGSVTRDDIDLFQPGPELRERLAAERRAFLERVLESVAAATPPGQERAR</sequence>
<organism evidence="1 2">
    <name type="scientific">Thermomonospora echinospora</name>
    <dbReference type="NCBI Taxonomy" id="1992"/>
    <lineage>
        <taxon>Bacteria</taxon>
        <taxon>Bacillati</taxon>
        <taxon>Actinomycetota</taxon>
        <taxon>Actinomycetes</taxon>
        <taxon>Streptosporangiales</taxon>
        <taxon>Thermomonosporaceae</taxon>
        <taxon>Thermomonospora</taxon>
    </lineage>
</organism>
<dbReference type="AlphaFoldDB" id="A0A1H5TBD7"/>
<protein>
    <submittedName>
        <fullName evidence="1">Uncharacterized protein</fullName>
    </submittedName>
</protein>
<dbReference type="Proteomes" id="UP000236723">
    <property type="component" value="Unassembled WGS sequence"/>
</dbReference>
<dbReference type="EMBL" id="FNVO01000001">
    <property type="protein sequence ID" value="SEF60099.1"/>
    <property type="molecule type" value="Genomic_DNA"/>
</dbReference>
<keyword evidence="2" id="KW-1185">Reference proteome</keyword>
<name>A0A1H5TBD7_9ACTN</name>
<gene>
    <name evidence="1" type="ORF">SAMN04489712_101554</name>
</gene>
<dbReference type="OrthoDB" id="3483056at2"/>
<reference evidence="2" key="1">
    <citation type="submission" date="2016-10" db="EMBL/GenBank/DDBJ databases">
        <authorList>
            <person name="Varghese N."/>
            <person name="Submissions S."/>
        </authorList>
    </citation>
    <scope>NUCLEOTIDE SEQUENCE [LARGE SCALE GENOMIC DNA]</scope>
    <source>
        <strain evidence="2">DSM 43163</strain>
    </source>
</reference>
<evidence type="ECO:0000313" key="1">
    <source>
        <dbReference type="EMBL" id="SEF60099.1"/>
    </source>
</evidence>
<proteinExistence type="predicted"/>
<accession>A0A1H5TBD7</accession>
<evidence type="ECO:0000313" key="2">
    <source>
        <dbReference type="Proteomes" id="UP000236723"/>
    </source>
</evidence>
<dbReference type="RefSeq" id="WP_103935971.1">
    <property type="nucleotide sequence ID" value="NZ_FNVO01000001.1"/>
</dbReference>